<protein>
    <submittedName>
        <fullName evidence="4">Uncharacterized protein</fullName>
    </submittedName>
</protein>
<keyword evidence="3" id="KW-0472">Membrane</keyword>
<dbReference type="AlphaFoldDB" id="A0A8H8A161"/>
<feature type="compositionally biased region" description="Low complexity" evidence="2">
    <location>
        <begin position="216"/>
        <end position="227"/>
    </location>
</feature>
<keyword evidence="3" id="KW-1133">Transmembrane helix</keyword>
<comment type="caution">
    <text evidence="4">The sequence shown here is derived from an EMBL/GenBank/DDBJ whole genome shotgun (WGS) entry which is preliminary data.</text>
</comment>
<keyword evidence="5" id="KW-1185">Reference proteome</keyword>
<feature type="transmembrane region" description="Helical" evidence="3">
    <location>
        <begin position="541"/>
        <end position="560"/>
    </location>
</feature>
<dbReference type="PANTHER" id="PTHR42032:SF1">
    <property type="entry name" value="YALI0E30679P"/>
    <property type="match status" value="1"/>
</dbReference>
<feature type="compositionally biased region" description="Polar residues" evidence="2">
    <location>
        <begin position="386"/>
        <end position="397"/>
    </location>
</feature>
<feature type="transmembrane region" description="Helical" evidence="3">
    <location>
        <begin position="473"/>
        <end position="491"/>
    </location>
</feature>
<evidence type="ECO:0000313" key="4">
    <source>
        <dbReference type="EMBL" id="KAG5462977.1"/>
    </source>
</evidence>
<evidence type="ECO:0000313" key="5">
    <source>
        <dbReference type="Proteomes" id="UP000673691"/>
    </source>
</evidence>
<name>A0A8H8A161_9FUNG</name>
<reference evidence="4 5" key="1">
    <citation type="journal article" name="Sci. Rep.">
        <title>Genome-scale phylogenetic analyses confirm Olpidium as the closest living zoosporic fungus to the non-flagellated, terrestrial fungi.</title>
        <authorList>
            <person name="Chang Y."/>
            <person name="Rochon D."/>
            <person name="Sekimoto S."/>
            <person name="Wang Y."/>
            <person name="Chovatia M."/>
            <person name="Sandor L."/>
            <person name="Salamov A."/>
            <person name="Grigoriev I.V."/>
            <person name="Stajich J.E."/>
            <person name="Spatafora J.W."/>
        </authorList>
    </citation>
    <scope>NUCLEOTIDE SEQUENCE [LARGE SCALE GENOMIC DNA]</scope>
    <source>
        <strain evidence="4">S191</strain>
    </source>
</reference>
<feature type="region of interest" description="Disordered" evidence="2">
    <location>
        <begin position="184"/>
        <end position="235"/>
    </location>
</feature>
<gene>
    <name evidence="4" type="ORF">BJ554DRAFT_2553</name>
</gene>
<proteinExistence type="predicted"/>
<evidence type="ECO:0000256" key="3">
    <source>
        <dbReference type="SAM" id="Phobius"/>
    </source>
</evidence>
<feature type="transmembrane region" description="Helical" evidence="3">
    <location>
        <begin position="762"/>
        <end position="779"/>
    </location>
</feature>
<dbReference type="Proteomes" id="UP000673691">
    <property type="component" value="Unassembled WGS sequence"/>
</dbReference>
<dbReference type="EMBL" id="JAEFCI010001329">
    <property type="protein sequence ID" value="KAG5462977.1"/>
    <property type="molecule type" value="Genomic_DNA"/>
</dbReference>
<organism evidence="4 5">
    <name type="scientific">Olpidium bornovanus</name>
    <dbReference type="NCBI Taxonomy" id="278681"/>
    <lineage>
        <taxon>Eukaryota</taxon>
        <taxon>Fungi</taxon>
        <taxon>Fungi incertae sedis</taxon>
        <taxon>Olpidiomycota</taxon>
        <taxon>Olpidiomycotina</taxon>
        <taxon>Olpidiomycetes</taxon>
        <taxon>Olpidiales</taxon>
        <taxon>Olpidiaceae</taxon>
        <taxon>Olpidium</taxon>
    </lineage>
</organism>
<feature type="coiled-coil region" evidence="1">
    <location>
        <begin position="613"/>
        <end position="640"/>
    </location>
</feature>
<feature type="transmembrane region" description="Helical" evidence="3">
    <location>
        <begin position="441"/>
        <end position="461"/>
    </location>
</feature>
<dbReference type="OrthoDB" id="10263751at2759"/>
<feature type="region of interest" description="Disordered" evidence="2">
    <location>
        <begin position="308"/>
        <end position="409"/>
    </location>
</feature>
<evidence type="ECO:0000256" key="2">
    <source>
        <dbReference type="SAM" id="MobiDB-lite"/>
    </source>
</evidence>
<feature type="transmembrane region" description="Helical" evidence="3">
    <location>
        <begin position="575"/>
        <end position="595"/>
    </location>
</feature>
<evidence type="ECO:0000256" key="1">
    <source>
        <dbReference type="SAM" id="Coils"/>
    </source>
</evidence>
<dbReference type="PANTHER" id="PTHR42032">
    <property type="entry name" value="YALI0E30679P"/>
    <property type="match status" value="1"/>
</dbReference>
<keyword evidence="1" id="KW-0175">Coiled coil</keyword>
<accession>A0A8H8A161</accession>
<sequence length="810" mass="88081">MPYRTTVTFGYHNGTMRSTVEGVGSAGHRNFCLSWRATPRRNTRAKKYRSLPVAGVPGRRRGCLYATFCGRSRSAGRQFSFEVSLLTTIPSVLDSRPLTNFLRSNHSSLETSGQAQCLESDAPAVDFLSSAVLAVHCSCIRPFHRLQFSEIPAPMRFPEPPEVGPLVLSLAWCASWCRSGATQDSARQEVPASGRRGGAWGFREPATPARARDRPAAPSLPASAKPPGVHSGLASVPSSISVAVSRRDHFGGKTTASSLREPASFRRRSFVLSPWTNILARRAPPAASTGCSGIGRVRLGRKGTASAPAALHASAGDQVEESAAAPSTMEQPMPNARALPTTAEQKHDQQQQQDSTSRNHDAPSNLGACPLGPRWSRSHDRPRASLYSQSPSGSSMTADALHEPASSKGLRAELDQRNGAPAGTAERAKNITQSFGRDQHASMLGVSFFGYSWPILLAVFPPLGSLCFGSVEAWSDFFSLVLIGIFLYHIIKVPWELYYAAAGKAPITDSTGTPASEDDSSAPPNPRREAARRSLWYQERASLGLVLLSPVFGGGTLYFLKSSLSNYDKYFSDLSILLFVLAASFRPLAHVLSLSKNRAAMLQQRVHFPYTEVGVLRQRIDALEVALASLKETVATSQREVAEGTTKAVVPQLQEISKALKRSERRDGFLRGYSEERFQTLESRMREQENGLQLIAAQIAALRSMRTQQTSTRVDAASPGLPRGDWVAKEVERPVAPRASGGVISSALSLMATTALLPVTSVAWVCAFFVHMLPFWFFASRPKLRTLDERFLDDEGVGGLCRDQRRGRNS</sequence>
<keyword evidence="3" id="KW-0812">Transmembrane</keyword>